<dbReference type="Pfam" id="PF13528">
    <property type="entry name" value="Glyco_trans_1_3"/>
    <property type="match status" value="1"/>
</dbReference>
<organism evidence="1 2">
    <name type="scientific">Roseivirga echinicomitans</name>
    <dbReference type="NCBI Taxonomy" id="296218"/>
    <lineage>
        <taxon>Bacteria</taxon>
        <taxon>Pseudomonadati</taxon>
        <taxon>Bacteroidota</taxon>
        <taxon>Cytophagia</taxon>
        <taxon>Cytophagales</taxon>
        <taxon>Roseivirgaceae</taxon>
        <taxon>Roseivirga</taxon>
    </lineage>
</organism>
<dbReference type="Gene3D" id="3.40.50.2000">
    <property type="entry name" value="Glycogen Phosphorylase B"/>
    <property type="match status" value="1"/>
</dbReference>
<dbReference type="SUPFAM" id="SSF53756">
    <property type="entry name" value="UDP-Glycosyltransferase/glycogen phosphorylase"/>
    <property type="match status" value="1"/>
</dbReference>
<evidence type="ECO:0008006" key="3">
    <source>
        <dbReference type="Google" id="ProtNLM"/>
    </source>
</evidence>
<sequence length="383" mass="43826">MRALFIIQGEGRGHMTQALALSQKLTEAGHEVTSMIIGTNKRREVPAYFKQKSDTKVHSVVSPNFFYDKGKKSINLWKTGLVNTLNIPQFFSQLSKINRIVKSDQPDVIINFYDILAGMYFGIYKPKVKRICIGHQYLAEDSSFPFAEGSPLQKRCFLLTNKLTSLNTHKKIALSFRNIKPDSETLTIAPPLLREEIFKLTPGKGDFILAYVVNPGYAYDLMEWHKQNKKIRLHCFWDNLAQKDEWSPWKNITFHHINDQKFLSFMKDCLGYVSTAGFESICEAMYLGKPVMMVPVEKQYEQACNALDAVKAGAGIANHQFVLDPFLKHLSTNKAASTDFRQWMNLNKTIILEALEEPISPIRTKTFNFFPTIPRLFSISTHN</sequence>
<evidence type="ECO:0000313" key="1">
    <source>
        <dbReference type="EMBL" id="KYG78813.1"/>
    </source>
</evidence>
<dbReference type="Proteomes" id="UP000075615">
    <property type="component" value="Unassembled WGS sequence"/>
</dbReference>
<dbReference type="STRING" id="296218.AWN68_04060"/>
<dbReference type="RefSeq" id="WP_068414555.1">
    <property type="nucleotide sequence ID" value="NZ_LRDB01000012.1"/>
</dbReference>
<dbReference type="EMBL" id="LRDB01000012">
    <property type="protein sequence ID" value="KYG78813.1"/>
    <property type="molecule type" value="Genomic_DNA"/>
</dbReference>
<evidence type="ECO:0000313" key="2">
    <source>
        <dbReference type="Proteomes" id="UP000075615"/>
    </source>
</evidence>
<dbReference type="AlphaFoldDB" id="A0A150XJE1"/>
<dbReference type="PANTHER" id="PTHR21015">
    <property type="entry name" value="UDP-N-ACETYLGLUCOSAMINE--N-ACETYLMURAMYL-(PENTAPEPTIDE) PYROPHOSPHORYL-UNDECAPRENOL N-ACETYLGLUCOSAMINE TRANSFERASE 1"/>
    <property type="match status" value="1"/>
</dbReference>
<proteinExistence type="predicted"/>
<name>A0A150XJE1_9BACT</name>
<comment type="caution">
    <text evidence="1">The sequence shown here is derived from an EMBL/GenBank/DDBJ whole genome shotgun (WGS) entry which is preliminary data.</text>
</comment>
<accession>A0A150XJE1</accession>
<keyword evidence="2" id="KW-1185">Reference proteome</keyword>
<dbReference type="OrthoDB" id="9793805at2"/>
<gene>
    <name evidence="1" type="ORF">AWN68_04060</name>
</gene>
<dbReference type="PANTHER" id="PTHR21015:SF22">
    <property type="entry name" value="GLYCOSYLTRANSFERASE"/>
    <property type="match status" value="1"/>
</dbReference>
<protein>
    <recommendedName>
        <fullName evidence="3">Glycosyltransferase</fullName>
    </recommendedName>
</protein>
<reference evidence="1 2" key="1">
    <citation type="submission" date="2016-01" db="EMBL/GenBank/DDBJ databases">
        <title>Genome sequencing of Roseivirga echinicomitans KMM 6058.</title>
        <authorList>
            <person name="Selvaratnam C."/>
            <person name="Thevarajoo S."/>
            <person name="Goh K.M."/>
            <person name="Ee R."/>
            <person name="Chan K.-G."/>
            <person name="Chong C.S."/>
        </authorList>
    </citation>
    <scope>NUCLEOTIDE SEQUENCE [LARGE SCALE GENOMIC DNA]</scope>
    <source>
        <strain evidence="1 2">KMM 6058</strain>
    </source>
</reference>
<dbReference type="GO" id="GO:0016757">
    <property type="term" value="F:glycosyltransferase activity"/>
    <property type="evidence" value="ECO:0007669"/>
    <property type="project" value="TreeGrafter"/>
</dbReference>